<proteinExistence type="predicted"/>
<reference evidence="1" key="1">
    <citation type="submission" date="2020-05" db="EMBL/GenBank/DDBJ databases">
        <authorList>
            <person name="Chiriac C."/>
            <person name="Salcher M."/>
            <person name="Ghai R."/>
            <person name="Kavagutti S V."/>
        </authorList>
    </citation>
    <scope>NUCLEOTIDE SEQUENCE</scope>
</reference>
<organism evidence="1">
    <name type="scientific">freshwater metagenome</name>
    <dbReference type="NCBI Taxonomy" id="449393"/>
    <lineage>
        <taxon>unclassified sequences</taxon>
        <taxon>metagenomes</taxon>
        <taxon>ecological metagenomes</taxon>
    </lineage>
</organism>
<protein>
    <submittedName>
        <fullName evidence="1">Unannotated protein</fullName>
    </submittedName>
</protein>
<gene>
    <name evidence="1" type="ORF">UFOPK2810_00447</name>
</gene>
<evidence type="ECO:0000313" key="1">
    <source>
        <dbReference type="EMBL" id="CAB4743323.1"/>
    </source>
</evidence>
<name>A0A6J6T8V9_9ZZZZ</name>
<sequence length="504" mass="54388">MCFPQGGDGRRSTGATGRAVFADSARAVDPELAARIEHTRDWRSGYLRPIRDIIAAATASPEAALTISRDGLESAHRRFRFIRSGNEQSLGSAMDDATEPGFGSVTVEGRVAADRDLSVPYEGKRLFGDDLRSQVDRWVRDGITEPSFAEAIHTLMDNPDWLDLRGVDIALLGAGAEMAPTRSLLRWGARVHAVDLPRPAAWQRLIEITRNTAGSLRVPIRLGTQGDAHVTLDGLVHHDDDTAIAEVAGADLLTHAPEIRTWLDEVPGPLVMGTYVYADGAAHVLLSVAADAIAADLLTRRDNVMLAYLATPTDVFMVPMSAVEESRRRWETRGLNGLLQSPLRLLNQFQPNNPETLVTSEGLEVGLNDSLVPQQGPNYALAKRLQRWRALSARASGATVSLNLAPPTRTQSVVKNRLLAAAYAGAGRFGIEVFEPATSTALMAALLVHDLRNPAAAANPRTVLSNPMDLFVQGANHGGLWRAAYSPRSVLGFAAVIGMFEARA</sequence>
<dbReference type="EMBL" id="CAEZYZ010000053">
    <property type="protein sequence ID" value="CAB4743323.1"/>
    <property type="molecule type" value="Genomic_DNA"/>
</dbReference>
<dbReference type="AlphaFoldDB" id="A0A6J6T8V9"/>
<accession>A0A6J6T8V9</accession>